<gene>
    <name evidence="2" type="ORF">NCWK1_3783</name>
</gene>
<name>A0A2H6LLC1_9NOSO</name>
<feature type="chain" id="PRO_5014170567" description="PEP-CTERM sorting domain-containing protein" evidence="1">
    <location>
        <begin position="27"/>
        <end position="266"/>
    </location>
</feature>
<reference evidence="3" key="1">
    <citation type="journal article" date="2018" name="Genome Announc.">
        <title>Draft Genome Sequence of the Nitrogen-Fixing and Hormogonia-Inducing Cyanobacterium Nostoc cycadae Strain WK-1, Isolated from the Coralloid Roots of Cycas revoluta.</title>
        <authorList>
            <person name="Kanesaki Y."/>
            <person name="Hirose M."/>
            <person name="Hirose Y."/>
            <person name="Fujisawa T."/>
            <person name="Nakamura Y."/>
            <person name="Watanabe S."/>
            <person name="Matsunaga S."/>
            <person name="Uchida H."/>
            <person name="Murakami A."/>
        </authorList>
    </citation>
    <scope>NUCLEOTIDE SEQUENCE [LARGE SCALE GENOMIC DNA]</scope>
    <source>
        <strain evidence="3">WK-1</strain>
    </source>
</reference>
<dbReference type="EMBL" id="BDGE01000063">
    <property type="protein sequence ID" value="GBE94017.1"/>
    <property type="molecule type" value="Genomic_DNA"/>
</dbReference>
<dbReference type="Proteomes" id="UP000236527">
    <property type="component" value="Unassembled WGS sequence"/>
</dbReference>
<proteinExistence type="predicted"/>
<evidence type="ECO:0008006" key="4">
    <source>
        <dbReference type="Google" id="ProtNLM"/>
    </source>
</evidence>
<sequence length="266" mass="28662">MNKIWRILMVSSLVGLGTLFNAKAQAASFEIDSTYTFLKTQADTTYYNGVQTIAGNTKAISLADLGLEAGNTIRLSTSGAFNWSVWNPGQRNDMIGVFSASDTLLDSSFQQRVTDAISLDSEEASKYGYTEASWTSNTLFDSSYAAGATFDSAKNAYMCDGASLSDPTRTCGQKTLFDGVFGIFGEMTIKIPTNAKFLFLAVNDIFYSDNTEKMLVDITNTESVNNLASAKYVNDTTSVPEPSAVVGIAATLALALKMKSKRQVAN</sequence>
<evidence type="ECO:0000256" key="1">
    <source>
        <dbReference type="SAM" id="SignalP"/>
    </source>
</evidence>
<dbReference type="RefSeq" id="WP_146034011.1">
    <property type="nucleotide sequence ID" value="NZ_DF978433.1"/>
</dbReference>
<accession>A0A2H6LLC1</accession>
<keyword evidence="3" id="KW-1185">Reference proteome</keyword>
<organism evidence="2 3">
    <name type="scientific">Nostoc cycadae WK-1</name>
    <dbReference type="NCBI Taxonomy" id="1861711"/>
    <lineage>
        <taxon>Bacteria</taxon>
        <taxon>Bacillati</taxon>
        <taxon>Cyanobacteriota</taxon>
        <taxon>Cyanophyceae</taxon>
        <taxon>Nostocales</taxon>
        <taxon>Nostocaceae</taxon>
        <taxon>Nostoc</taxon>
    </lineage>
</organism>
<comment type="caution">
    <text evidence="2">The sequence shown here is derived from an EMBL/GenBank/DDBJ whole genome shotgun (WGS) entry which is preliminary data.</text>
</comment>
<dbReference type="AlphaFoldDB" id="A0A2H6LLC1"/>
<protein>
    <recommendedName>
        <fullName evidence="4">PEP-CTERM sorting domain-containing protein</fullName>
    </recommendedName>
</protein>
<evidence type="ECO:0000313" key="2">
    <source>
        <dbReference type="EMBL" id="GBE94017.1"/>
    </source>
</evidence>
<keyword evidence="1" id="KW-0732">Signal</keyword>
<feature type="signal peptide" evidence="1">
    <location>
        <begin position="1"/>
        <end position="26"/>
    </location>
</feature>
<evidence type="ECO:0000313" key="3">
    <source>
        <dbReference type="Proteomes" id="UP000236527"/>
    </source>
</evidence>